<evidence type="ECO:0000259" key="7">
    <source>
        <dbReference type="Pfam" id="PF07195"/>
    </source>
</evidence>
<keyword evidence="3" id="KW-0175">Coiled coil</keyword>
<comment type="function">
    <text evidence="5">Required for morphogenesis and for the elongation of the flagellar filament by facilitating polymerization of the flagellin monomers at the tip of growing filament. Forms a capping structure, which prevents flagellin subunits (transported through the central channel of the flagellum) from leaking out without polymerization at the distal end.</text>
</comment>
<keyword evidence="5" id="KW-0964">Secreted</keyword>
<proteinExistence type="inferred from homology"/>
<evidence type="ECO:0000256" key="1">
    <source>
        <dbReference type="ARBA" id="ARBA00009764"/>
    </source>
</evidence>
<evidence type="ECO:0000256" key="2">
    <source>
        <dbReference type="ARBA" id="ARBA00011255"/>
    </source>
</evidence>
<evidence type="ECO:0000256" key="5">
    <source>
        <dbReference type="RuleBase" id="RU362066"/>
    </source>
</evidence>
<dbReference type="RefSeq" id="WP_205188484.1">
    <property type="nucleotide sequence ID" value="NZ_JAFBFC010000007.1"/>
</dbReference>
<dbReference type="PANTHER" id="PTHR30288">
    <property type="entry name" value="FLAGELLAR CAP/ASSEMBLY PROTEIN FLID"/>
    <property type="match status" value="1"/>
</dbReference>
<dbReference type="InterPro" id="IPR010809">
    <property type="entry name" value="FliD_C"/>
</dbReference>
<sequence length="695" mass="76259">MVRIGGLASGMDTDSLVKDLMKAERMPLDKYKQKKQALEWKRDDYRSMNSLLLSLRDLSFDMKLSSNYRARSVSSSNDSKITATATSAANLSSFTVSKIDRLATAATKVNTGSISKDTTAKVDSTKGLYSIKDSFGDSTFNWSKGSVETTTISATESGSTFNLTLSNGVSVKNEIADLSSISVKVNGTSFKVVAKDATPQKGEVKLAADGTLTFGESINKGSSIKVDYVADKKVDTFKSSDPLKELQLTKGALVEGSVTITAGSKTYVSTTNGEIKDETDAVVGSIDFPTGKITFNEGQEIPSDTEVKVAYEQHYFSFGITTFNAKGSVEEKFNVQGTESLNNVLSRINGSQAGVTAFYDSFTDQVTLTRKETGNFNTEGEVEADPDKGILEVRKDEIMTSGTFLNNVLKFDGASETGGENAKFTINGLETQRTSNTFEMNGVTLTLKDKTEATDPPISLGVSNNTEAVFENIKKFVDKYNETIEKIQAKLSEDVYRSYTALTDEQREQLSDKQQEQWEEKAKSGLLRRDPILSSVLSQMRLDFYTPVKNSQNAQSPFQQLTAIGIKTSSNYLEGGKLTINEAELKKAIEEDPASVEQLFAGSGTAYGEKGIVNRLYDSLQKSMGQIRDRAGSSLSTNMQFAIGRDLNNVDKQISSFESRLTQIEDRYWRQFTAMEKAIQRSNEQAMFMMQQFGG</sequence>
<comment type="subunit">
    <text evidence="2 5">Homopentamer.</text>
</comment>
<organism evidence="8 9">
    <name type="scientific">Priestia iocasae</name>
    <dbReference type="NCBI Taxonomy" id="2291674"/>
    <lineage>
        <taxon>Bacteria</taxon>
        <taxon>Bacillati</taxon>
        <taxon>Bacillota</taxon>
        <taxon>Bacilli</taxon>
        <taxon>Bacillales</taxon>
        <taxon>Bacillaceae</taxon>
        <taxon>Priestia</taxon>
    </lineage>
</organism>
<dbReference type="InterPro" id="IPR003481">
    <property type="entry name" value="FliD_N"/>
</dbReference>
<keyword evidence="8" id="KW-0966">Cell projection</keyword>
<dbReference type="Pfam" id="PF02465">
    <property type="entry name" value="FliD_N"/>
    <property type="match status" value="1"/>
</dbReference>
<feature type="domain" description="Flagellar hook-associated protein 2 N-terminal" evidence="6">
    <location>
        <begin position="9"/>
        <end position="105"/>
    </location>
</feature>
<dbReference type="EMBL" id="JAFBFC010000007">
    <property type="protein sequence ID" value="MBM7704479.1"/>
    <property type="molecule type" value="Genomic_DNA"/>
</dbReference>
<keyword evidence="9" id="KW-1185">Reference proteome</keyword>
<keyword evidence="8" id="KW-0282">Flagellum</keyword>
<keyword evidence="8" id="KW-0969">Cilium</keyword>
<evidence type="ECO:0000259" key="6">
    <source>
        <dbReference type="Pfam" id="PF02465"/>
    </source>
</evidence>
<keyword evidence="4 5" id="KW-0975">Bacterial flagellum</keyword>
<gene>
    <name evidence="8" type="ORF">JOC83_003336</name>
</gene>
<dbReference type="Proteomes" id="UP000809829">
    <property type="component" value="Unassembled WGS sequence"/>
</dbReference>
<feature type="domain" description="Flagellar hook-associated protein 2 C-terminal" evidence="7">
    <location>
        <begin position="419"/>
        <end position="683"/>
    </location>
</feature>
<accession>A0ABS2R154</accession>
<dbReference type="PANTHER" id="PTHR30288:SF0">
    <property type="entry name" value="FLAGELLAR HOOK-ASSOCIATED PROTEIN 2"/>
    <property type="match status" value="1"/>
</dbReference>
<dbReference type="InterPro" id="IPR040026">
    <property type="entry name" value="FliD"/>
</dbReference>
<comment type="subcellular location">
    <subcellularLocation>
        <location evidence="5">Secreted</location>
    </subcellularLocation>
    <subcellularLocation>
        <location evidence="5">Bacterial flagellum</location>
    </subcellularLocation>
</comment>
<evidence type="ECO:0000313" key="8">
    <source>
        <dbReference type="EMBL" id="MBM7704479.1"/>
    </source>
</evidence>
<evidence type="ECO:0000313" key="9">
    <source>
        <dbReference type="Proteomes" id="UP000809829"/>
    </source>
</evidence>
<dbReference type="Pfam" id="PF07195">
    <property type="entry name" value="FliD_C"/>
    <property type="match status" value="1"/>
</dbReference>
<comment type="similarity">
    <text evidence="1 5">Belongs to the FliD family.</text>
</comment>
<reference evidence="8 9" key="1">
    <citation type="submission" date="2021-01" db="EMBL/GenBank/DDBJ databases">
        <title>Genomic Encyclopedia of Type Strains, Phase IV (KMG-IV): sequencing the most valuable type-strain genomes for metagenomic binning, comparative biology and taxonomic classification.</title>
        <authorList>
            <person name="Goeker M."/>
        </authorList>
    </citation>
    <scope>NUCLEOTIDE SEQUENCE [LARGE SCALE GENOMIC DNA]</scope>
    <source>
        <strain evidence="8 9">DSM 104297</strain>
    </source>
</reference>
<comment type="caution">
    <text evidence="8">The sequence shown here is derived from an EMBL/GenBank/DDBJ whole genome shotgun (WGS) entry which is preliminary data.</text>
</comment>
<evidence type="ECO:0000256" key="3">
    <source>
        <dbReference type="ARBA" id="ARBA00023054"/>
    </source>
</evidence>
<evidence type="ECO:0000256" key="4">
    <source>
        <dbReference type="ARBA" id="ARBA00023143"/>
    </source>
</evidence>
<protein>
    <recommendedName>
        <fullName evidence="5">Flagellar hook-associated protein 2</fullName>
        <shortName evidence="5">HAP2</shortName>
    </recommendedName>
    <alternativeName>
        <fullName evidence="5">Flagellar cap protein</fullName>
    </alternativeName>
</protein>
<name>A0ABS2R154_9BACI</name>